<keyword evidence="8 20" id="KW-0479">Metal-binding</keyword>
<keyword evidence="10" id="KW-0677">Repeat</keyword>
<feature type="binding site" evidence="21">
    <location>
        <position position="481"/>
    </location>
    <ligand>
        <name>hydrogencarbonate</name>
        <dbReference type="ChEBI" id="CHEBI:17544"/>
        <label>1</label>
    </ligand>
</feature>
<keyword evidence="9 24" id="KW-0732">Signal</keyword>
<evidence type="ECO:0000313" key="26">
    <source>
        <dbReference type="EMBL" id="GCC28017.1"/>
    </source>
</evidence>
<accession>A0A401SC79</accession>
<dbReference type="OMA" id="RCHLVRI"/>
<feature type="disulfide bond" evidence="23">
    <location>
        <begin position="531"/>
        <end position="544"/>
    </location>
</feature>
<reference evidence="26 27" key="1">
    <citation type="journal article" date="2018" name="Nat. Ecol. Evol.">
        <title>Shark genomes provide insights into elasmobranch evolution and the origin of vertebrates.</title>
        <authorList>
            <person name="Hara Y"/>
            <person name="Yamaguchi K"/>
            <person name="Onimaru K"/>
            <person name="Kadota M"/>
            <person name="Koyanagi M"/>
            <person name="Keeley SD"/>
            <person name="Tatsumi K"/>
            <person name="Tanaka K"/>
            <person name="Motone F"/>
            <person name="Kageyama Y"/>
            <person name="Nozu R"/>
            <person name="Adachi N"/>
            <person name="Nishimura O"/>
            <person name="Nakagawa R"/>
            <person name="Tanegashima C"/>
            <person name="Kiyatake I"/>
            <person name="Matsumoto R"/>
            <person name="Murakumo K"/>
            <person name="Nishida K"/>
            <person name="Terakita A"/>
            <person name="Kuratani S"/>
            <person name="Sato K"/>
            <person name="Hyodo S Kuraku.S."/>
        </authorList>
    </citation>
    <scope>NUCLEOTIDE SEQUENCE [LARGE SCALE GENOMIC DNA]</scope>
</reference>
<feature type="binding site" evidence="22">
    <location>
        <position position="555"/>
    </location>
    <ligand>
        <name>Fe(3+)</name>
        <dbReference type="ChEBI" id="CHEBI:29034"/>
        <label>2</label>
    </ligand>
</feature>
<feature type="binding site" evidence="21">
    <location>
        <position position="477"/>
    </location>
    <ligand>
        <name>hydrogencarbonate</name>
        <dbReference type="ChEBI" id="CHEBI:17544"/>
        <label>1</label>
    </ligand>
</feature>
<keyword evidence="3 20" id="KW-0813">Transport</keyword>
<evidence type="ECO:0000256" key="11">
    <source>
        <dbReference type="ARBA" id="ARBA00022833"/>
    </source>
</evidence>
<evidence type="ECO:0000256" key="10">
    <source>
        <dbReference type="ARBA" id="ARBA00022737"/>
    </source>
</evidence>
<evidence type="ECO:0000256" key="12">
    <source>
        <dbReference type="ARBA" id="ARBA00023004"/>
    </source>
</evidence>
<dbReference type="STRING" id="137246.A0A401SC79"/>
<feature type="binding site" evidence="22">
    <location>
        <position position="420"/>
    </location>
    <ligand>
        <name>Fe(3+)</name>
        <dbReference type="ChEBI" id="CHEBI:29034"/>
        <label>1</label>
    </ligand>
</feature>
<dbReference type="GO" id="GO:0005769">
    <property type="term" value="C:early endosome"/>
    <property type="evidence" value="ECO:0007669"/>
    <property type="project" value="TreeGrafter"/>
</dbReference>
<evidence type="ECO:0000256" key="9">
    <source>
        <dbReference type="ARBA" id="ARBA00022729"/>
    </source>
</evidence>
<dbReference type="GO" id="GO:0098552">
    <property type="term" value="C:side of membrane"/>
    <property type="evidence" value="ECO:0007669"/>
    <property type="project" value="UniProtKB-KW"/>
</dbReference>
<evidence type="ECO:0000256" key="1">
    <source>
        <dbReference type="ARBA" id="ARBA00004609"/>
    </source>
</evidence>
<keyword evidence="11" id="KW-0862">Zinc</keyword>
<keyword evidence="13 20" id="KW-0406">Ion transport</keyword>
<keyword evidence="7" id="KW-0336">GPI-anchor</keyword>
<comment type="subcellular location">
    <subcellularLocation>
        <location evidence="1">Cell membrane</location>
        <topology evidence="1">Lipid-anchor</topology>
        <topology evidence="1">GPI-anchor</topology>
    </subcellularLocation>
    <subcellularLocation>
        <location evidence="2">Secreted</location>
    </subcellularLocation>
</comment>
<dbReference type="PANTHER" id="PTHR11485">
    <property type="entry name" value="TRANSFERRIN"/>
    <property type="match status" value="1"/>
</dbReference>
<feature type="domain" description="Transferrin-like" evidence="25">
    <location>
        <begin position="365"/>
        <end position="645"/>
    </location>
</feature>
<dbReference type="PIRSF" id="PIRSF002549">
    <property type="entry name" value="Transferrin"/>
    <property type="match status" value="1"/>
</dbReference>
<feature type="disulfide bond" evidence="23">
    <location>
        <begin position="187"/>
        <end position="200"/>
    </location>
</feature>
<feature type="binding site" evidence="21">
    <location>
        <position position="141"/>
    </location>
    <ligand>
        <name>hydrogencarbonate</name>
        <dbReference type="ChEBI" id="CHEBI:17544"/>
        <label>1</label>
    </ligand>
</feature>
<dbReference type="Proteomes" id="UP000287033">
    <property type="component" value="Unassembled WGS sequence"/>
</dbReference>
<feature type="binding site" evidence="21">
    <location>
        <position position="135"/>
    </location>
    <ligand>
        <name>hydrogencarbonate</name>
        <dbReference type="ChEBI" id="CHEBI:17544"/>
        <label>1</label>
    </ligand>
</feature>
<keyword evidence="15 23" id="KW-1015">Disulfide bond</keyword>
<evidence type="ECO:0000256" key="21">
    <source>
        <dbReference type="PIRSR" id="PIRSR002549-2"/>
    </source>
</evidence>
<protein>
    <recommendedName>
        <fullName evidence="19">Melanotransferrin</fullName>
    </recommendedName>
</protein>
<dbReference type="SMART" id="SM00094">
    <property type="entry name" value="TR_FER"/>
    <property type="match status" value="2"/>
</dbReference>
<evidence type="ECO:0000256" key="13">
    <source>
        <dbReference type="ARBA" id="ARBA00023065"/>
    </source>
</evidence>
<dbReference type="PRINTS" id="PR00422">
    <property type="entry name" value="TRANSFERRIN"/>
</dbReference>
<feature type="binding site" evidence="21">
    <location>
        <position position="483"/>
    </location>
    <ligand>
        <name>hydrogencarbonate</name>
        <dbReference type="ChEBI" id="CHEBI:17544"/>
        <label>1</label>
    </ligand>
</feature>
<evidence type="ECO:0000256" key="20">
    <source>
        <dbReference type="PIRNR" id="PIRNR002549"/>
    </source>
</evidence>
<dbReference type="GO" id="GO:0046872">
    <property type="term" value="F:metal ion binding"/>
    <property type="evidence" value="ECO:0007669"/>
    <property type="project" value="UniProtKB-KW"/>
</dbReference>
<dbReference type="Gene3D" id="3.40.190.10">
    <property type="entry name" value="Periplasmic binding protein-like II"/>
    <property type="match status" value="5"/>
</dbReference>
<evidence type="ECO:0000256" key="17">
    <source>
        <dbReference type="ARBA" id="ARBA00023288"/>
    </source>
</evidence>
<dbReference type="SUPFAM" id="SSF53850">
    <property type="entry name" value="Periplasmic binding protein-like II"/>
    <property type="match status" value="2"/>
</dbReference>
<feature type="disulfide bond" evidence="23">
    <location>
        <begin position="475"/>
        <end position="561"/>
    </location>
</feature>
<dbReference type="InterPro" id="IPR016357">
    <property type="entry name" value="Transferrin"/>
</dbReference>
<comment type="caution">
    <text evidence="26">The sequence shown here is derived from an EMBL/GenBank/DDBJ whole genome shotgun (WGS) entry which is preliminary data.</text>
</comment>
<evidence type="ECO:0000256" key="6">
    <source>
        <dbReference type="ARBA" id="ARBA00022525"/>
    </source>
</evidence>
<keyword evidence="4" id="KW-1003">Cell membrane</keyword>
<feature type="chain" id="PRO_5019243877" description="Melanotransferrin" evidence="24">
    <location>
        <begin position="22"/>
        <end position="645"/>
    </location>
</feature>
<dbReference type="AlphaFoldDB" id="A0A401SC79"/>
<feature type="disulfide bond" evidence="23">
    <location>
        <begin position="133"/>
        <end position="217"/>
    </location>
</feature>
<sequence>MRGPALWAVCVLVGIFNLAYGLKEIRWCVISTLELNKCLEMKTAFESAKIHPSMSCIQAASALDCVKKIANKEADAVSLDGETLYQAAKEYKLKPIVGETYDQEVGTLFYAVAVVRKANNSITINNLKMLKSCHTGFHEAAGWNIPIGYLISTGKMSVMGCNIPKAVSEFFNQSCIPGAQHISPNLCQLCIGDEKNQNKCADNANERYFNESGAFRCLANQAGDIAFVKHSTIQDNTDGSNPTMWAKNLHSSDYELLCRNGSRAQVTDWKMCHLARVPANAVAVRPETNSTAVFNALDVAQKKFDITSTGFKLFDSASYGGKDLLFKDSTKEFMLIKNQTYQSWLGSEYLQSLNGLDCSRMPDNLRWCTQSRAELLKCGDMAEAFKSKNLTPPIQCVSGDDSSDCMKKIKNKDIDAVTLDAGQIYTAGKVYGLVPAAAESYTDDNDGASYYAVAVVKKSSHNAFTIDQLKGKKSCHTGLGRTAGWNIPVGSLIERGEIQFSKCNIEKAVGEFFSASCVPGANQPGYPSSLCELCIGDVEGKSKCAATTVERYSGYTGAFRCLVEAGDVAFVKHTTVSDNTDAYDGSDLLFKDSTVRIISVGEKTTYQDWLGKTYLDAIKKIECSGAAITRSSLCLLILMLHSFFL</sequence>
<feature type="binding site" evidence="22">
    <location>
        <position position="80"/>
    </location>
    <ligand>
        <name>Fe(3+)</name>
        <dbReference type="ChEBI" id="CHEBI:29034"/>
        <label>1</label>
    </ligand>
</feature>
<evidence type="ECO:0000256" key="4">
    <source>
        <dbReference type="ARBA" id="ARBA00022475"/>
    </source>
</evidence>
<evidence type="ECO:0000313" key="27">
    <source>
        <dbReference type="Proteomes" id="UP000287033"/>
    </source>
</evidence>
<feature type="domain" description="Transferrin-like" evidence="25">
    <location>
        <begin position="25"/>
        <end position="358"/>
    </location>
</feature>
<keyword evidence="14" id="KW-0472">Membrane</keyword>
<dbReference type="CDD" id="cd13529">
    <property type="entry name" value="PBP2_transferrin"/>
    <property type="match status" value="1"/>
</dbReference>
<evidence type="ECO:0000256" key="7">
    <source>
        <dbReference type="ARBA" id="ARBA00022622"/>
    </source>
</evidence>
<feature type="disulfide bond" evidence="23">
    <location>
        <begin position="378"/>
        <end position="396"/>
    </location>
</feature>
<evidence type="ECO:0000256" key="23">
    <source>
        <dbReference type="PIRSR" id="PIRSR002549-4"/>
    </source>
</evidence>
<evidence type="ECO:0000256" key="2">
    <source>
        <dbReference type="ARBA" id="ARBA00004613"/>
    </source>
</evidence>
<comment type="function">
    <text evidence="18">Involved in iron cellular uptake. Seems to be internalized and then recycled back to the cell membrane. Binds a single atom of iron per subunit. Could also bind zinc.</text>
</comment>
<dbReference type="Pfam" id="PF00405">
    <property type="entry name" value="Transferrin"/>
    <property type="match status" value="2"/>
</dbReference>
<feature type="disulfide bond" evidence="23">
    <location>
        <begin position="28"/>
        <end position="65"/>
    </location>
</feature>
<feature type="disulfide bond" evidence="23">
    <location>
        <begin position="258"/>
        <end position="272"/>
    </location>
</feature>
<evidence type="ECO:0000256" key="24">
    <source>
        <dbReference type="SAM" id="SignalP"/>
    </source>
</evidence>
<proteinExistence type="inferred from homology"/>
<comment type="similarity">
    <text evidence="20">Belongs to the transferrin family.</text>
</comment>
<evidence type="ECO:0000256" key="5">
    <source>
        <dbReference type="ARBA" id="ARBA00022496"/>
    </source>
</evidence>
<dbReference type="FunFam" id="3.40.190.10:FF:000095">
    <property type="entry name" value="Lactotransferrin"/>
    <property type="match status" value="1"/>
</dbReference>
<feature type="binding site" evidence="21">
    <location>
        <position position="142"/>
    </location>
    <ligand>
        <name>hydrogencarbonate</name>
        <dbReference type="ChEBI" id="CHEBI:17544"/>
        <label>1</label>
    </ligand>
</feature>
<dbReference type="GO" id="GO:0005886">
    <property type="term" value="C:plasma membrane"/>
    <property type="evidence" value="ECO:0007669"/>
    <property type="project" value="UniProtKB-SubCell"/>
</dbReference>
<feature type="binding site" evidence="22">
    <location>
        <position position="450"/>
    </location>
    <ligand>
        <name>Fe(3+)</name>
        <dbReference type="ChEBI" id="CHEBI:29034"/>
        <label>1</label>
    </ligand>
</feature>
<evidence type="ECO:0000259" key="25">
    <source>
        <dbReference type="PROSITE" id="PS51408"/>
    </source>
</evidence>
<dbReference type="GO" id="GO:0006826">
    <property type="term" value="P:iron ion transport"/>
    <property type="evidence" value="ECO:0007669"/>
    <property type="project" value="UniProtKB-KW"/>
</dbReference>
<keyword evidence="16" id="KW-0325">Glycoprotein</keyword>
<dbReference type="GO" id="GO:0055037">
    <property type="term" value="C:recycling endosome"/>
    <property type="evidence" value="ECO:0007669"/>
    <property type="project" value="TreeGrafter"/>
</dbReference>
<dbReference type="PROSITE" id="PS00205">
    <property type="entry name" value="TRANSFERRIN_LIKE_1"/>
    <property type="match status" value="2"/>
</dbReference>
<dbReference type="InterPro" id="IPR001156">
    <property type="entry name" value="Transferrin-like_dom"/>
</dbReference>
<evidence type="ECO:0000256" key="3">
    <source>
        <dbReference type="ARBA" id="ARBA00022448"/>
    </source>
</evidence>
<feature type="signal peptide" evidence="24">
    <location>
        <begin position="1"/>
        <end position="21"/>
    </location>
</feature>
<keyword evidence="5 20" id="KW-0410">Iron transport</keyword>
<dbReference type="GO" id="GO:0005615">
    <property type="term" value="C:extracellular space"/>
    <property type="evidence" value="ECO:0007669"/>
    <property type="project" value="InterPro"/>
</dbReference>
<dbReference type="InterPro" id="IPR018195">
    <property type="entry name" value="Transferrin_Fe_BS"/>
</dbReference>
<evidence type="ECO:0000256" key="14">
    <source>
        <dbReference type="ARBA" id="ARBA00023136"/>
    </source>
</evidence>
<evidence type="ECO:0000256" key="22">
    <source>
        <dbReference type="PIRSR" id="PIRSR002549-3"/>
    </source>
</evidence>
<dbReference type="PANTHER" id="PTHR11485:SF21">
    <property type="entry name" value="MELANOTRANSFERRIN"/>
    <property type="match status" value="1"/>
</dbReference>
<keyword evidence="12 20" id="KW-0408">Iron</keyword>
<keyword evidence="27" id="KW-1185">Reference proteome</keyword>
<gene>
    <name evidence="26" type="ORF">chiPu_0006443</name>
</gene>
<evidence type="ECO:0000256" key="19">
    <source>
        <dbReference type="ARBA" id="ARBA00072985"/>
    </source>
</evidence>
<dbReference type="FunFam" id="3.40.190.10:FF:000108">
    <property type="entry name" value="melanotransferrin"/>
    <property type="match status" value="1"/>
</dbReference>
<dbReference type="PROSITE" id="PS00206">
    <property type="entry name" value="TRANSFERRIN_LIKE_2"/>
    <property type="match status" value="1"/>
</dbReference>
<feature type="disulfide bond" evidence="23">
    <location>
        <begin position="368"/>
        <end position="405"/>
    </location>
</feature>
<evidence type="ECO:0000256" key="15">
    <source>
        <dbReference type="ARBA" id="ARBA00023157"/>
    </source>
</evidence>
<feature type="binding site" evidence="21">
    <location>
        <position position="484"/>
    </location>
    <ligand>
        <name>hydrogencarbonate</name>
        <dbReference type="ChEBI" id="CHEBI:17544"/>
        <label>2</label>
    </ligand>
</feature>
<evidence type="ECO:0000256" key="16">
    <source>
        <dbReference type="ARBA" id="ARBA00023180"/>
    </source>
</evidence>
<keyword evidence="17" id="KW-0449">Lipoprotein</keyword>
<feature type="disulfide bond" evidence="23">
    <location>
        <begin position="38"/>
        <end position="56"/>
    </location>
</feature>
<feature type="disulfide bond" evidence="23">
    <location>
        <begin position="175"/>
        <end position="190"/>
    </location>
</feature>
<dbReference type="OrthoDB" id="9981115at2759"/>
<dbReference type="EMBL" id="BEZZ01000187">
    <property type="protein sequence ID" value="GCC28017.1"/>
    <property type="molecule type" value="Genomic_DNA"/>
</dbReference>
<feature type="disulfide bond" evidence="23">
    <location>
        <begin position="517"/>
        <end position="534"/>
    </location>
</feature>
<evidence type="ECO:0000256" key="8">
    <source>
        <dbReference type="ARBA" id="ARBA00022723"/>
    </source>
</evidence>
<keyword evidence="6" id="KW-0964">Secreted</keyword>
<organism evidence="26 27">
    <name type="scientific">Chiloscyllium punctatum</name>
    <name type="common">Brownbanded bambooshark</name>
    <name type="synonym">Hemiscyllium punctatum</name>
    <dbReference type="NCBI Taxonomy" id="137246"/>
    <lineage>
        <taxon>Eukaryota</taxon>
        <taxon>Metazoa</taxon>
        <taxon>Chordata</taxon>
        <taxon>Craniata</taxon>
        <taxon>Vertebrata</taxon>
        <taxon>Chondrichthyes</taxon>
        <taxon>Elasmobranchii</taxon>
        <taxon>Galeomorphii</taxon>
        <taxon>Galeoidea</taxon>
        <taxon>Orectolobiformes</taxon>
        <taxon>Hemiscylliidae</taxon>
        <taxon>Chiloscyllium</taxon>
    </lineage>
</organism>
<evidence type="ECO:0000256" key="18">
    <source>
        <dbReference type="ARBA" id="ARBA00054140"/>
    </source>
</evidence>
<name>A0A401SC79_CHIPU</name>
<dbReference type="PROSITE" id="PS51408">
    <property type="entry name" value="TRANSFERRIN_LIKE_4"/>
    <property type="match status" value="2"/>
</dbReference>